<evidence type="ECO:0000313" key="1">
    <source>
        <dbReference type="EMBL" id="ALE16532.1"/>
    </source>
</evidence>
<name>A0A0M3TA68_9SPHN</name>
<dbReference type="AlphaFoldDB" id="A0A0M3TA68"/>
<organism evidence="1 2">
    <name type="scientific">Altererythrobacter epoxidivorans</name>
    <dbReference type="NCBI Taxonomy" id="361183"/>
    <lineage>
        <taxon>Bacteria</taxon>
        <taxon>Pseudomonadati</taxon>
        <taxon>Pseudomonadota</taxon>
        <taxon>Alphaproteobacteria</taxon>
        <taxon>Sphingomonadales</taxon>
        <taxon>Erythrobacteraceae</taxon>
        <taxon>Altererythrobacter</taxon>
    </lineage>
</organism>
<dbReference type="KEGG" id="aep:AMC99_01238"/>
<evidence type="ECO:0008006" key="3">
    <source>
        <dbReference type="Google" id="ProtNLM"/>
    </source>
</evidence>
<evidence type="ECO:0000313" key="2">
    <source>
        <dbReference type="Proteomes" id="UP000057938"/>
    </source>
</evidence>
<accession>A0A0M3TA68</accession>
<keyword evidence="2" id="KW-1185">Reference proteome</keyword>
<protein>
    <recommendedName>
        <fullName evidence="3">DUF2336 domain-containing protein</fullName>
    </recommendedName>
</protein>
<dbReference type="EMBL" id="CP012669">
    <property type="protein sequence ID" value="ALE16532.1"/>
    <property type="molecule type" value="Genomic_DNA"/>
</dbReference>
<dbReference type="STRING" id="361183.AMC99_01238"/>
<dbReference type="PATRIC" id="fig|361183.4.peg.1209"/>
<reference evidence="1 2" key="1">
    <citation type="submission" date="2015-09" db="EMBL/GenBank/DDBJ databases">
        <title>Complete genome sequence of a benzo[a]pyrene-degrading bacterium Altererythrobacter epoxidivorans CGMCC 1.7731T.</title>
        <authorList>
            <person name="Li Z."/>
            <person name="Cheng H."/>
            <person name="Huo Y."/>
            <person name="Xu X."/>
        </authorList>
    </citation>
    <scope>NUCLEOTIDE SEQUENCE [LARGE SCALE GENOMIC DNA]</scope>
    <source>
        <strain evidence="1 2">CGMCC 1.7731</strain>
    </source>
</reference>
<proteinExistence type="predicted"/>
<gene>
    <name evidence="1" type="ORF">AMC99_01238</name>
</gene>
<sequence length="311" mass="32885">MATDVETLLRGDLDQSDRALAGVAPVLSYLLASSGQSLISDDLLARMRGMLSDIAGQLLRIQEEATAPFPFSGGDDQSHDSLMVKLAANTRLLSHCFAVAVEAQLSEELELRLGLDQVLSPLMQELIASKDAKLAELAMAAMSAQARFVQARRRMGLSLNDLPADIFHSLMASWNEIAGSSAAATRAKGEALLRANYDESLGRTALLTRLVGALGGAARAALAVDHAGVALFVTSLAALSKQPRELAALSCHDTQGTRLALALRSTDLSPERVIEQVALLHPGAELPQEVANISADRAQVLLEESRSGVDG</sequence>
<dbReference type="Proteomes" id="UP000057938">
    <property type="component" value="Chromosome"/>
</dbReference>